<proteinExistence type="predicted"/>
<dbReference type="SUPFAM" id="SSF52200">
    <property type="entry name" value="Toll/Interleukin receptor TIR domain"/>
    <property type="match status" value="1"/>
</dbReference>
<dbReference type="Gene3D" id="3.40.50.300">
    <property type="entry name" value="P-loop containing nucleotide triphosphate hydrolases"/>
    <property type="match status" value="1"/>
</dbReference>
<dbReference type="EMBL" id="OX451735">
    <property type="protein sequence ID" value="CAI8595102.1"/>
    <property type="molecule type" value="Genomic_DNA"/>
</dbReference>
<evidence type="ECO:0000313" key="4">
    <source>
        <dbReference type="EMBL" id="CAI8595102.1"/>
    </source>
</evidence>
<keyword evidence="5" id="KW-1185">Reference proteome</keyword>
<dbReference type="InterPro" id="IPR027417">
    <property type="entry name" value="P-loop_NTPase"/>
</dbReference>
<dbReference type="AlphaFoldDB" id="A0AAV0ZBD9"/>
<feature type="domain" description="TIR" evidence="3">
    <location>
        <begin position="13"/>
        <end position="181"/>
    </location>
</feature>
<name>A0AAV0ZBD9_VICFA</name>
<dbReference type="FunFam" id="3.40.50.10140:FF:000007">
    <property type="entry name" value="Disease resistance protein (TIR-NBS-LRR class)"/>
    <property type="match status" value="1"/>
</dbReference>
<dbReference type="SUPFAM" id="SSF52540">
    <property type="entry name" value="P-loop containing nucleoside triphosphate hydrolases"/>
    <property type="match status" value="1"/>
</dbReference>
<dbReference type="InterPro" id="IPR044974">
    <property type="entry name" value="Disease_R_plants"/>
</dbReference>
<reference evidence="4 5" key="1">
    <citation type="submission" date="2023-01" db="EMBL/GenBank/DDBJ databases">
        <authorList>
            <person name="Kreplak J."/>
        </authorList>
    </citation>
    <scope>NUCLEOTIDE SEQUENCE [LARGE SCALE GENOMIC DNA]</scope>
</reference>
<dbReference type="Pfam" id="PF23282">
    <property type="entry name" value="WHD_ROQ1"/>
    <property type="match status" value="1"/>
</dbReference>
<organism evidence="4 5">
    <name type="scientific">Vicia faba</name>
    <name type="common">Broad bean</name>
    <name type="synonym">Faba vulgaris</name>
    <dbReference type="NCBI Taxonomy" id="3906"/>
    <lineage>
        <taxon>Eukaryota</taxon>
        <taxon>Viridiplantae</taxon>
        <taxon>Streptophyta</taxon>
        <taxon>Embryophyta</taxon>
        <taxon>Tracheophyta</taxon>
        <taxon>Spermatophyta</taxon>
        <taxon>Magnoliopsida</taxon>
        <taxon>eudicotyledons</taxon>
        <taxon>Gunneridae</taxon>
        <taxon>Pentapetalae</taxon>
        <taxon>rosids</taxon>
        <taxon>fabids</taxon>
        <taxon>Fabales</taxon>
        <taxon>Fabaceae</taxon>
        <taxon>Papilionoideae</taxon>
        <taxon>50 kb inversion clade</taxon>
        <taxon>NPAAA clade</taxon>
        <taxon>Hologalegina</taxon>
        <taxon>IRL clade</taxon>
        <taxon>Fabeae</taxon>
        <taxon>Vicia</taxon>
    </lineage>
</organism>
<dbReference type="InterPro" id="IPR058192">
    <property type="entry name" value="WHD_ROQ1-like"/>
</dbReference>
<gene>
    <name evidence="4" type="ORF">VFH_I174800</name>
</gene>
<dbReference type="InterPro" id="IPR035897">
    <property type="entry name" value="Toll_tir_struct_dom_sf"/>
</dbReference>
<keyword evidence="2" id="KW-0520">NAD</keyword>
<keyword evidence="1" id="KW-0677">Repeat</keyword>
<accession>A0AAV0ZBD9</accession>
<dbReference type="PROSITE" id="PS50104">
    <property type="entry name" value="TIR"/>
    <property type="match status" value="1"/>
</dbReference>
<dbReference type="Proteomes" id="UP001157006">
    <property type="component" value="Chromosome 1S"/>
</dbReference>
<dbReference type="Gene3D" id="3.40.50.10140">
    <property type="entry name" value="Toll/interleukin-1 receptor homology (TIR) domain"/>
    <property type="match status" value="1"/>
</dbReference>
<dbReference type="PANTHER" id="PTHR11017:SF219">
    <property type="entry name" value="ARCHAEAL ATPASE"/>
    <property type="match status" value="1"/>
</dbReference>
<evidence type="ECO:0000256" key="2">
    <source>
        <dbReference type="ARBA" id="ARBA00023027"/>
    </source>
</evidence>
<dbReference type="Pfam" id="PF01582">
    <property type="entry name" value="TIR"/>
    <property type="match status" value="1"/>
</dbReference>
<protein>
    <recommendedName>
        <fullName evidence="3">TIR domain-containing protein</fullName>
    </recommendedName>
</protein>
<dbReference type="SMART" id="SM00255">
    <property type="entry name" value="TIR"/>
    <property type="match status" value="1"/>
</dbReference>
<evidence type="ECO:0000313" key="5">
    <source>
        <dbReference type="Proteomes" id="UP001157006"/>
    </source>
</evidence>
<dbReference type="GO" id="GO:0007165">
    <property type="term" value="P:signal transduction"/>
    <property type="evidence" value="ECO:0007669"/>
    <property type="project" value="InterPro"/>
</dbReference>
<sequence>MQSNSCSSFSHEFKYDVFISFRGSGFTGNLYKALSDNGIRTFIDDKELQRGDKITPSLLKNIEDSRIAIIVFSSNYAASSFCLDELVHIINYFKEKSRLVLPVFYDTEPSQVRQQNNRYGEALADYEKRFQNNKEKMERLQKWKMALTYAADLSGYHYNFRKEEYEYIFINKIVTEISSMINRVLLHVADHPVGLKSQLQQVKSLLDVDSDKGVCLIGIYGSGGLGKTTLTRAVYNMVADQFEVGDLGWLGLGSRVIITTREKYLLSCHEIKRTYEVDGLNEKEALELFRWMAFKWCEYTQVQEILHAHYGHCIKSHAGVLVDKSLIKINVYGYVTLHDLIENMGKEIVRQESPKEPEKRSRLWFHDDIVHVLKENTGTRKIEMIHLNFPSTERIIDWNGEAFEKMIKLKTLIIENGHFSKGARYLPSSLRVLKWNSYHLESLSSMLLNKMFEYMNVLTFNDFRLGFLINLKP</sequence>
<evidence type="ECO:0000259" key="3">
    <source>
        <dbReference type="PROSITE" id="PS50104"/>
    </source>
</evidence>
<dbReference type="GO" id="GO:0006952">
    <property type="term" value="P:defense response"/>
    <property type="evidence" value="ECO:0007669"/>
    <property type="project" value="InterPro"/>
</dbReference>
<dbReference type="InterPro" id="IPR000157">
    <property type="entry name" value="TIR_dom"/>
</dbReference>
<evidence type="ECO:0000256" key="1">
    <source>
        <dbReference type="ARBA" id="ARBA00022737"/>
    </source>
</evidence>
<dbReference type="PANTHER" id="PTHR11017">
    <property type="entry name" value="LEUCINE-RICH REPEAT-CONTAINING PROTEIN"/>
    <property type="match status" value="1"/>
</dbReference>